<feature type="transmembrane region" description="Helical" evidence="1">
    <location>
        <begin position="36"/>
        <end position="60"/>
    </location>
</feature>
<protein>
    <recommendedName>
        <fullName evidence="4">MARVEL domain-containing protein</fullName>
    </recommendedName>
</protein>
<keyword evidence="1" id="KW-1133">Transmembrane helix</keyword>
<keyword evidence="3" id="KW-1185">Reference proteome</keyword>
<evidence type="ECO:0008006" key="4">
    <source>
        <dbReference type="Google" id="ProtNLM"/>
    </source>
</evidence>
<evidence type="ECO:0000313" key="2">
    <source>
        <dbReference type="EMBL" id="EEQ27116.1"/>
    </source>
</evidence>
<evidence type="ECO:0000313" key="3">
    <source>
        <dbReference type="Proteomes" id="UP000002035"/>
    </source>
</evidence>
<evidence type="ECO:0000256" key="1">
    <source>
        <dbReference type="SAM" id="Phobius"/>
    </source>
</evidence>
<dbReference type="HOGENOM" id="CLU_082161_0_0_1"/>
<dbReference type="EMBL" id="DS995701">
    <property type="protein sequence ID" value="EEQ27116.1"/>
    <property type="molecule type" value="Genomic_DNA"/>
</dbReference>
<dbReference type="eggNOG" id="ENOG502SP43">
    <property type="taxonomic scope" value="Eukaryota"/>
</dbReference>
<accession>C5FBD2</accession>
<keyword evidence="1" id="KW-0812">Transmembrane</keyword>
<organism evidence="2 3">
    <name type="scientific">Arthroderma otae (strain ATCC MYA-4605 / CBS 113480)</name>
    <name type="common">Microsporum canis</name>
    <dbReference type="NCBI Taxonomy" id="554155"/>
    <lineage>
        <taxon>Eukaryota</taxon>
        <taxon>Fungi</taxon>
        <taxon>Dikarya</taxon>
        <taxon>Ascomycota</taxon>
        <taxon>Pezizomycotina</taxon>
        <taxon>Eurotiomycetes</taxon>
        <taxon>Eurotiomycetidae</taxon>
        <taxon>Onygenales</taxon>
        <taxon>Arthrodermataceae</taxon>
        <taxon>Microsporum</taxon>
    </lineage>
</organism>
<feature type="transmembrane region" description="Helical" evidence="1">
    <location>
        <begin position="80"/>
        <end position="106"/>
    </location>
</feature>
<feature type="transmembrane region" description="Helical" evidence="1">
    <location>
        <begin position="113"/>
        <end position="142"/>
    </location>
</feature>
<dbReference type="GeneID" id="9228944"/>
<dbReference type="OrthoDB" id="3890746at2759"/>
<reference evidence="3" key="1">
    <citation type="journal article" date="2012" name="MBio">
        <title>Comparative genome analysis of Trichophyton rubrum and related dermatophytes reveals candidate genes involved in infection.</title>
        <authorList>
            <person name="Martinez D.A."/>
            <person name="Oliver B.G."/>
            <person name="Graeser Y."/>
            <person name="Goldberg J.M."/>
            <person name="Li W."/>
            <person name="Martinez-Rossi N.M."/>
            <person name="Monod M."/>
            <person name="Shelest E."/>
            <person name="Barton R.C."/>
            <person name="Birch E."/>
            <person name="Brakhage A.A."/>
            <person name="Chen Z."/>
            <person name="Gurr S.J."/>
            <person name="Heiman D."/>
            <person name="Heitman J."/>
            <person name="Kosti I."/>
            <person name="Rossi A."/>
            <person name="Saif S."/>
            <person name="Samalova M."/>
            <person name="Saunders C.W."/>
            <person name="Shea T."/>
            <person name="Summerbell R.C."/>
            <person name="Xu J."/>
            <person name="Young S."/>
            <person name="Zeng Q."/>
            <person name="Birren B.W."/>
            <person name="Cuomo C.A."/>
            <person name="White T.C."/>
        </authorList>
    </citation>
    <scope>NUCLEOTIDE SEQUENCE [LARGE SCALE GENOMIC DNA]</scope>
    <source>
        <strain evidence="3">ATCC MYA-4605 / CBS 113480</strain>
    </source>
</reference>
<dbReference type="AlphaFoldDB" id="C5FBD2"/>
<dbReference type="OMA" id="VHFKRDC"/>
<dbReference type="VEuPathDB" id="FungiDB:MCYG_00004"/>
<keyword evidence="1" id="KW-0472">Membrane</keyword>
<name>C5FBD2_ARTOC</name>
<feature type="transmembrane region" description="Helical" evidence="1">
    <location>
        <begin position="194"/>
        <end position="217"/>
    </location>
</feature>
<dbReference type="RefSeq" id="XP_002849900.1">
    <property type="nucleotide sequence ID" value="XM_002849854.1"/>
</dbReference>
<sequence>MSPASSITGSNAPSAASDHDESTYLSRSRIIHWVRIALSSFSFVLAAVVIGCESHAINYYKNTVKYDKYWLSLWPKELDLGPSIAVIVCGTVILVFNLAYTAVALLPSPRSRVLLLNTFITIIAFSGFVAVVAAVSTSVIAYNPHYSDGGAQLGQTLNSWACTWSFAGGVDPEGAKISPVVGFNRLCGETRASFAVMCVLIVFQFLACISAGCGWWLEVEVNKKRRFAASGEHQTEKHHDTV</sequence>
<proteinExistence type="predicted"/>
<gene>
    <name evidence="2" type="ORF">MCYG_00004</name>
</gene>
<dbReference type="Proteomes" id="UP000002035">
    <property type="component" value="Unassembled WGS sequence"/>
</dbReference>